<dbReference type="Proteomes" id="UP001147700">
    <property type="component" value="Unassembled WGS sequence"/>
</dbReference>
<gene>
    <name evidence="1" type="ORF">OJ962_21155</name>
</gene>
<keyword evidence="2" id="KW-1185">Reference proteome</keyword>
<dbReference type="Pfam" id="PF13489">
    <property type="entry name" value="Methyltransf_23"/>
    <property type="match status" value="1"/>
</dbReference>
<comment type="caution">
    <text evidence="1">The sequence shown here is derived from an EMBL/GenBank/DDBJ whole genome shotgun (WGS) entry which is preliminary data.</text>
</comment>
<dbReference type="GO" id="GO:0008168">
    <property type="term" value="F:methyltransferase activity"/>
    <property type="evidence" value="ECO:0007669"/>
    <property type="project" value="UniProtKB-KW"/>
</dbReference>
<evidence type="ECO:0000313" key="2">
    <source>
        <dbReference type="Proteomes" id="UP001147700"/>
    </source>
</evidence>
<dbReference type="EMBL" id="JAPCID010000032">
    <property type="protein sequence ID" value="MDA0140026.1"/>
    <property type="molecule type" value="Genomic_DNA"/>
</dbReference>
<proteinExistence type="predicted"/>
<evidence type="ECO:0000313" key="1">
    <source>
        <dbReference type="EMBL" id="MDA0140026.1"/>
    </source>
</evidence>
<dbReference type="InterPro" id="IPR029063">
    <property type="entry name" value="SAM-dependent_MTases_sf"/>
</dbReference>
<name>A0ABT4RND5_9ACTN</name>
<dbReference type="Gene3D" id="3.40.50.150">
    <property type="entry name" value="Vaccinia Virus protein VP39"/>
    <property type="match status" value="1"/>
</dbReference>
<protein>
    <submittedName>
        <fullName evidence="1">Class I SAM-dependent methyltransferase</fullName>
    </submittedName>
</protein>
<dbReference type="SUPFAM" id="SSF53335">
    <property type="entry name" value="S-adenosyl-L-methionine-dependent methyltransferases"/>
    <property type="match status" value="1"/>
</dbReference>
<sequence>MSDALESHLHRQLEQSREFFWQRVRWRAVREFLPAGGPFTFVDVGAGIGLAGHYLREDRPQAQYRFVEPLESLVTHLEAEFGREANLNAAAHYDGAGYLALLDVLEHQENDFTFMAELAARMDPGATIVVTVPALPSLWSGWDTALGHYRRYRKNTLRAPIEAAGLRVQELSYLFPEMIPAGLLRKRRRAADVDQSAEFPDLPPLVNQAFIALGSATSAARKVWPAGTSVIGVAVKP</sequence>
<keyword evidence="1" id="KW-0489">Methyltransferase</keyword>
<dbReference type="GO" id="GO:0032259">
    <property type="term" value="P:methylation"/>
    <property type="evidence" value="ECO:0007669"/>
    <property type="project" value="UniProtKB-KW"/>
</dbReference>
<dbReference type="RefSeq" id="WP_202955031.1">
    <property type="nucleotide sequence ID" value="NZ_JAPCID010000032.1"/>
</dbReference>
<keyword evidence="1" id="KW-0808">Transferase</keyword>
<reference evidence="1" key="1">
    <citation type="submission" date="2022-10" db="EMBL/GenBank/DDBJ databases">
        <title>The WGS of Solirubrobacter sp. CPCC 204708.</title>
        <authorList>
            <person name="Jiang Z."/>
        </authorList>
    </citation>
    <scope>NUCLEOTIDE SEQUENCE</scope>
    <source>
        <strain evidence="1">CPCC 204708</strain>
    </source>
</reference>
<organism evidence="1 2">
    <name type="scientific">Solirubrobacter deserti</name>
    <dbReference type="NCBI Taxonomy" id="2282478"/>
    <lineage>
        <taxon>Bacteria</taxon>
        <taxon>Bacillati</taxon>
        <taxon>Actinomycetota</taxon>
        <taxon>Thermoleophilia</taxon>
        <taxon>Solirubrobacterales</taxon>
        <taxon>Solirubrobacteraceae</taxon>
        <taxon>Solirubrobacter</taxon>
    </lineage>
</organism>
<accession>A0ABT4RND5</accession>